<name>A0AAV2BJ55_9ARAC</name>
<dbReference type="Proteomes" id="UP001497382">
    <property type="component" value="Unassembled WGS sequence"/>
</dbReference>
<evidence type="ECO:0000313" key="2">
    <source>
        <dbReference type="Proteomes" id="UP001497382"/>
    </source>
</evidence>
<dbReference type="EMBL" id="CAXIEN010000378">
    <property type="protein sequence ID" value="CAL1295710.1"/>
    <property type="molecule type" value="Genomic_DNA"/>
</dbReference>
<dbReference type="AlphaFoldDB" id="A0AAV2BJ55"/>
<evidence type="ECO:0000313" key="1">
    <source>
        <dbReference type="EMBL" id="CAL1295710.1"/>
    </source>
</evidence>
<proteinExistence type="predicted"/>
<keyword evidence="2" id="KW-1185">Reference proteome</keyword>
<comment type="caution">
    <text evidence="1">The sequence shown here is derived from an EMBL/GenBank/DDBJ whole genome shotgun (WGS) entry which is preliminary data.</text>
</comment>
<sequence length="509" mass="57324">MLTMALVGCLPDNVQQAIKSFSIRPGKQHITFAFPFMEETLRSFCETDSRDESSIDAGSKSGTTASASSVLFFDECLEVVHGFQTYVTILPQLNKPCARSSLPVVMLTLYQRDTTEGVCRHFQSLIRTLIEHKVTPDFWKLPVMVAELNSKYKELVLDICAETINEIQTENLCHSFPGKTPEQMIQLLKEKIMRPCLQSYPEFLRRNTQEVIRNLTTTDPSYFLSLIELLQSTACSILDYKKIDMMFKSPGIDPVIRDMWRIWGHEQISRKVFPVTMAAATPLANLGPLYGHLDTGSEAVVSVGTLSHVPVKEGLQSVIKCLKSQDISQIKLKGSDHESRYHSCNCSVCKIQPQSRRSSRLRMYGDFTKQSVATNSECSAFHLPLQKRQSDDFCSRSSVSSFRLQSSVSSFSYHHRHQHHSSFLSSSAEGSTRSQHSDYLQSYDLTNTDATTLQSRSGYGSVSSSGHVVQPVPHYLPINLKAFSQRMLYGYPMLNKPQYPLSIPSRSSH</sequence>
<accession>A0AAV2BJ55</accession>
<reference evidence="1 2" key="1">
    <citation type="submission" date="2024-04" db="EMBL/GenBank/DDBJ databases">
        <authorList>
            <person name="Rising A."/>
            <person name="Reimegard J."/>
            <person name="Sonavane S."/>
            <person name="Akerstrom W."/>
            <person name="Nylinder S."/>
            <person name="Hedman E."/>
            <person name="Kallberg Y."/>
        </authorList>
    </citation>
    <scope>NUCLEOTIDE SEQUENCE [LARGE SCALE GENOMIC DNA]</scope>
</reference>
<organism evidence="1 2">
    <name type="scientific">Larinioides sclopetarius</name>
    <dbReference type="NCBI Taxonomy" id="280406"/>
    <lineage>
        <taxon>Eukaryota</taxon>
        <taxon>Metazoa</taxon>
        <taxon>Ecdysozoa</taxon>
        <taxon>Arthropoda</taxon>
        <taxon>Chelicerata</taxon>
        <taxon>Arachnida</taxon>
        <taxon>Araneae</taxon>
        <taxon>Araneomorphae</taxon>
        <taxon>Entelegynae</taxon>
        <taxon>Araneoidea</taxon>
        <taxon>Araneidae</taxon>
        <taxon>Larinioides</taxon>
    </lineage>
</organism>
<gene>
    <name evidence="1" type="ORF">LARSCL_LOCUS19430</name>
</gene>
<protein>
    <submittedName>
        <fullName evidence="1">Uncharacterized protein</fullName>
    </submittedName>
</protein>